<feature type="transmembrane region" description="Helical" evidence="5">
    <location>
        <begin position="546"/>
        <end position="565"/>
    </location>
</feature>
<feature type="transmembrane region" description="Helical" evidence="5">
    <location>
        <begin position="138"/>
        <end position="156"/>
    </location>
</feature>
<evidence type="ECO:0000256" key="4">
    <source>
        <dbReference type="ARBA" id="ARBA00023136"/>
    </source>
</evidence>
<keyword evidence="5" id="KW-0813">Transport</keyword>
<feature type="transmembrane region" description="Helical" evidence="5">
    <location>
        <begin position="241"/>
        <end position="261"/>
    </location>
</feature>
<dbReference type="AlphaFoldDB" id="A0A5E4SAT0"/>
<dbReference type="InterPro" id="IPR035906">
    <property type="entry name" value="MetI-like_sf"/>
</dbReference>
<name>A0A5E4SAT0_9BURK</name>
<gene>
    <name evidence="7" type="ORF">PEP31012_00651</name>
</gene>
<dbReference type="SUPFAM" id="SSF161098">
    <property type="entry name" value="MetI-like"/>
    <property type="match status" value="2"/>
</dbReference>
<feature type="transmembrane region" description="Helical" evidence="5">
    <location>
        <begin position="488"/>
        <end position="509"/>
    </location>
</feature>
<dbReference type="EMBL" id="CABPSH010000001">
    <property type="protein sequence ID" value="VVD71932.1"/>
    <property type="molecule type" value="Genomic_DNA"/>
</dbReference>
<feature type="transmembrane region" description="Helical" evidence="5">
    <location>
        <begin position="441"/>
        <end position="467"/>
    </location>
</feature>
<accession>A0A5E4SAT0</accession>
<comment type="subcellular location">
    <subcellularLocation>
        <location evidence="1 5">Cell membrane</location>
        <topology evidence="1 5">Multi-pass membrane protein</topology>
    </subcellularLocation>
</comment>
<evidence type="ECO:0000256" key="1">
    <source>
        <dbReference type="ARBA" id="ARBA00004651"/>
    </source>
</evidence>
<reference evidence="7 8" key="1">
    <citation type="submission" date="2019-08" db="EMBL/GenBank/DDBJ databases">
        <authorList>
            <person name="Peeters C."/>
        </authorList>
    </citation>
    <scope>NUCLEOTIDE SEQUENCE [LARGE SCALE GENOMIC DNA]</scope>
    <source>
        <strain evidence="7 8">LMG 31012</strain>
    </source>
</reference>
<feature type="transmembrane region" description="Helical" evidence="5">
    <location>
        <begin position="337"/>
        <end position="359"/>
    </location>
</feature>
<dbReference type="CDD" id="cd06261">
    <property type="entry name" value="TM_PBP2"/>
    <property type="match status" value="2"/>
</dbReference>
<dbReference type="GO" id="GO:0005886">
    <property type="term" value="C:plasma membrane"/>
    <property type="evidence" value="ECO:0007669"/>
    <property type="project" value="UniProtKB-SubCell"/>
</dbReference>
<organism evidence="7 8">
    <name type="scientific">Pandoraea eparura</name>
    <dbReference type="NCBI Taxonomy" id="2508291"/>
    <lineage>
        <taxon>Bacteria</taxon>
        <taxon>Pseudomonadati</taxon>
        <taxon>Pseudomonadota</taxon>
        <taxon>Betaproteobacteria</taxon>
        <taxon>Burkholderiales</taxon>
        <taxon>Burkholderiaceae</taxon>
        <taxon>Pandoraea</taxon>
    </lineage>
</organism>
<keyword evidence="8" id="KW-1185">Reference proteome</keyword>
<dbReference type="Proteomes" id="UP000400981">
    <property type="component" value="Unassembled WGS sequence"/>
</dbReference>
<feature type="transmembrane region" description="Helical" evidence="5">
    <location>
        <begin position="113"/>
        <end position="132"/>
    </location>
</feature>
<feature type="transmembrane region" description="Helical" evidence="5">
    <location>
        <begin position="21"/>
        <end position="40"/>
    </location>
</feature>
<dbReference type="Gene3D" id="1.10.3720.10">
    <property type="entry name" value="MetI-like"/>
    <property type="match status" value="2"/>
</dbReference>
<evidence type="ECO:0000259" key="6">
    <source>
        <dbReference type="PROSITE" id="PS50928"/>
    </source>
</evidence>
<dbReference type="InterPro" id="IPR000515">
    <property type="entry name" value="MetI-like"/>
</dbReference>
<keyword evidence="2 5" id="KW-0812">Transmembrane</keyword>
<dbReference type="Pfam" id="PF00528">
    <property type="entry name" value="BPD_transp_1"/>
    <property type="match status" value="2"/>
</dbReference>
<evidence type="ECO:0000313" key="7">
    <source>
        <dbReference type="EMBL" id="VVD71932.1"/>
    </source>
</evidence>
<dbReference type="GO" id="GO:0055085">
    <property type="term" value="P:transmembrane transport"/>
    <property type="evidence" value="ECO:0007669"/>
    <property type="project" value="InterPro"/>
</dbReference>
<proteinExistence type="inferred from homology"/>
<evidence type="ECO:0000256" key="3">
    <source>
        <dbReference type="ARBA" id="ARBA00022989"/>
    </source>
</evidence>
<feature type="transmembrane region" description="Helical" evidence="5">
    <location>
        <begin position="193"/>
        <end position="214"/>
    </location>
</feature>
<keyword evidence="4 5" id="KW-0472">Membrane</keyword>
<evidence type="ECO:0000256" key="2">
    <source>
        <dbReference type="ARBA" id="ARBA00022692"/>
    </source>
</evidence>
<sequence length="579" mass="64626">MTRVARPFIPATARRLLPNRWDFIAFPLIIGFLMVSSSGIRQTWAPLANLQTEVISLDPANLPEYALRTTLRMLAAMVASLVFTLVYGTLAAKSRRAEKLLVPMLDILQSVPVLGYISFTVTFFLALFPGRVLGAECAAIFAIFTSQAWNMTFSFYQSMRTQPRDLSEVAVNLRLSPWQRFWKLDVPYSMPGLIWNMMMSMSGGWFFVVASEAITVGDKTVTLPGIGAYLATAIVQRDLHAVGWVILAMVVVIVIYDQFLFRPMVAWSDKFRLEDTVSQSAPESWVLNVIQRTRAIQFLLRPFGKLLRTLARTRMPLSLPAAIHSESKTPLSRVIDWLWAALLVVMGASAAWKICAFVLTEVGAAEVLRVFGLGLITLVRVVVLIAIASVVWVPLGVLIGLRPKLAERIQPIAQFLAAFPANLLFPIFVVAIVHFHANPDIWLSPLIVLGTQWYILFNVIAGATAFPNDFKEAATNFRIRGWQWWRQIMLPGIFPYYVTGAITASGGAWNASIVSEYVQWGNDKVAAHGLGAYIAQMTEAGDYPRILLGIAVMALFVVLFNRLLWRPMYAIAENKLRLN</sequence>
<feature type="transmembrane region" description="Helical" evidence="5">
    <location>
        <begin position="71"/>
        <end position="92"/>
    </location>
</feature>
<dbReference type="RefSeq" id="WP_150587875.1">
    <property type="nucleotide sequence ID" value="NZ_CABPSH010000001.1"/>
</dbReference>
<feature type="domain" description="ABC transmembrane type-1" evidence="6">
    <location>
        <begin position="66"/>
        <end position="257"/>
    </location>
</feature>
<feature type="domain" description="ABC transmembrane type-1" evidence="6">
    <location>
        <begin position="378"/>
        <end position="564"/>
    </location>
</feature>
<comment type="similarity">
    <text evidence="5">Belongs to the binding-protein-dependent transport system permease family.</text>
</comment>
<dbReference type="PANTHER" id="PTHR42744">
    <property type="entry name" value="BINDING-PROTEIN-DEPENDENT TRANSPORT SYSTEMS INNER MEMBRANE COMPONENT"/>
    <property type="match status" value="1"/>
</dbReference>
<evidence type="ECO:0000313" key="8">
    <source>
        <dbReference type="Proteomes" id="UP000400981"/>
    </source>
</evidence>
<feature type="transmembrane region" description="Helical" evidence="5">
    <location>
        <begin position="413"/>
        <end position="435"/>
    </location>
</feature>
<keyword evidence="3 5" id="KW-1133">Transmembrane helix</keyword>
<dbReference type="OrthoDB" id="9806809at2"/>
<dbReference type="PROSITE" id="PS50928">
    <property type="entry name" value="ABC_TM1"/>
    <property type="match status" value="2"/>
</dbReference>
<evidence type="ECO:0000256" key="5">
    <source>
        <dbReference type="RuleBase" id="RU363032"/>
    </source>
</evidence>
<feature type="transmembrane region" description="Helical" evidence="5">
    <location>
        <begin position="371"/>
        <end position="401"/>
    </location>
</feature>
<protein>
    <submittedName>
        <fullName evidence="7">Sulfonate ABC transporter permease</fullName>
    </submittedName>
</protein>
<dbReference type="PANTHER" id="PTHR42744:SF1">
    <property type="entry name" value="BINDING-PROTEIN-DEPENDENT TRANSPORT SYSTEMS INNER MEMBRANE COMPONENT"/>
    <property type="match status" value="1"/>
</dbReference>